<dbReference type="RefSeq" id="WP_075855493.1">
    <property type="nucleotide sequence ID" value="NZ_FMAC01000008.1"/>
</dbReference>
<dbReference type="PRINTS" id="PR00260">
    <property type="entry name" value="CHEMTRNSDUCR"/>
</dbReference>
<comment type="subcellular location">
    <subcellularLocation>
        <location evidence="1">Membrane</location>
    </subcellularLocation>
</comment>
<dbReference type="Pfam" id="PF22673">
    <property type="entry name" value="MCP-like_PDC_1"/>
    <property type="match status" value="1"/>
</dbReference>
<dbReference type="Pfam" id="PF00672">
    <property type="entry name" value="HAMP"/>
    <property type="match status" value="2"/>
</dbReference>
<keyword evidence="2" id="KW-0145">Chemotaxis</keyword>
<organism evidence="10 11">
    <name type="scientific">Rhizobium hainanense</name>
    <dbReference type="NCBI Taxonomy" id="52131"/>
    <lineage>
        <taxon>Bacteria</taxon>
        <taxon>Pseudomonadati</taxon>
        <taxon>Pseudomonadota</taxon>
        <taxon>Alphaproteobacteria</taxon>
        <taxon>Hyphomicrobiales</taxon>
        <taxon>Rhizobiaceae</taxon>
        <taxon>Rhizobium/Agrobacterium group</taxon>
        <taxon>Rhizobium</taxon>
    </lineage>
</organism>
<feature type="transmembrane region" description="Helical" evidence="7">
    <location>
        <begin position="320"/>
        <end position="341"/>
    </location>
</feature>
<dbReference type="PROSITE" id="PS50111">
    <property type="entry name" value="CHEMOTAXIS_TRANSDUC_2"/>
    <property type="match status" value="1"/>
</dbReference>
<feature type="domain" description="Methyl-accepting transducer" evidence="8">
    <location>
        <begin position="481"/>
        <end position="710"/>
    </location>
</feature>
<dbReference type="SMART" id="SM00304">
    <property type="entry name" value="HAMP"/>
    <property type="match status" value="2"/>
</dbReference>
<keyword evidence="4" id="KW-0807">Transducer</keyword>
<feature type="coiled-coil region" evidence="5">
    <location>
        <begin position="493"/>
        <end position="530"/>
    </location>
</feature>
<dbReference type="AlphaFoldDB" id="A0A1C3VVE6"/>
<evidence type="ECO:0000259" key="8">
    <source>
        <dbReference type="PROSITE" id="PS50111"/>
    </source>
</evidence>
<dbReference type="PANTHER" id="PTHR43531:SF11">
    <property type="entry name" value="METHYL-ACCEPTING CHEMOTAXIS PROTEIN 3"/>
    <property type="match status" value="1"/>
</dbReference>
<gene>
    <name evidence="10" type="ORF">GA0061100_108204</name>
</gene>
<dbReference type="Gene3D" id="6.10.340.10">
    <property type="match status" value="1"/>
</dbReference>
<evidence type="ECO:0000256" key="5">
    <source>
        <dbReference type="SAM" id="Coils"/>
    </source>
</evidence>
<dbReference type="EMBL" id="FMAC01000008">
    <property type="protein sequence ID" value="SCB31762.1"/>
    <property type="molecule type" value="Genomic_DNA"/>
</dbReference>
<keyword evidence="11" id="KW-1185">Reference proteome</keyword>
<evidence type="ECO:0000256" key="3">
    <source>
        <dbReference type="ARBA" id="ARBA00029447"/>
    </source>
</evidence>
<evidence type="ECO:0000256" key="1">
    <source>
        <dbReference type="ARBA" id="ARBA00004370"/>
    </source>
</evidence>
<dbReference type="InterPro" id="IPR004090">
    <property type="entry name" value="Chemotax_Me-accpt_rcpt"/>
</dbReference>
<dbReference type="FunFam" id="1.10.287.950:FF:000001">
    <property type="entry name" value="Methyl-accepting chemotaxis sensory transducer"/>
    <property type="match status" value="1"/>
</dbReference>
<dbReference type="InterPro" id="IPR004089">
    <property type="entry name" value="MCPsignal_dom"/>
</dbReference>
<keyword evidence="7" id="KW-1133">Transmembrane helix</keyword>
<feature type="region of interest" description="Disordered" evidence="6">
    <location>
        <begin position="402"/>
        <end position="421"/>
    </location>
</feature>
<dbReference type="Gene3D" id="3.30.450.20">
    <property type="entry name" value="PAS domain"/>
    <property type="match status" value="1"/>
</dbReference>
<dbReference type="CDD" id="cd12913">
    <property type="entry name" value="PDC1_MCP_like"/>
    <property type="match status" value="1"/>
</dbReference>
<comment type="similarity">
    <text evidence="3">Belongs to the methyl-accepting chemotaxis (MCP) protein family.</text>
</comment>
<dbReference type="GO" id="GO:0007165">
    <property type="term" value="P:signal transduction"/>
    <property type="evidence" value="ECO:0007669"/>
    <property type="project" value="UniProtKB-KW"/>
</dbReference>
<evidence type="ECO:0000313" key="11">
    <source>
        <dbReference type="Proteomes" id="UP000186228"/>
    </source>
</evidence>
<evidence type="ECO:0000256" key="6">
    <source>
        <dbReference type="SAM" id="MobiDB-lite"/>
    </source>
</evidence>
<sequence>MFIFRMKSLAAKLILVTGLAIALVLLVSNFLLISQTRDRVETLTMDQANTEAKSISNEIAANVGEMASAARSMAAIIGRGHEGHTFDRKGMINILKANVEQNAFAFGSWFCEQLGALDGKTTELANNKDQGVNDKGAFTPYWSKTKDGGIQFSTFDNDYTAAWWKLAADSGKGAITPPYLAQGTDVPTTMSSIAYPVMSGGKLIGIAGVDISLNSLSTKLQKMQPFGSGRVLLVSQDNKWLVAPSADLLMKDYNGSGADVIKAALSSSSASILKNLSDAGSEEFDRVVYPFAVPGLNATWVVLIDVPHSATAAPVRDQTYMMIVAGLLVLAAVMLALYVAVRSFVQKPLAGLVASVNRLSAGNYAEPVAGQAGADEVGSVAKALEGFRFALADTKRLEGEANDQRLAAEGERRRSESERNESVTLQRHIVAILGQSLAELSKGNLTQRITDDFPGEYAQLKQDFNAALTSLEETVHTVNVSVGNIGSGTGEISNSASDLARRTEQQAASLEETAAALNELTAQVNSSAENARTAASSVNAASQDAEHSGEIVQKAISSMHGIEQSSQEVSRIISVIDEIAFQTNLLALNAGVEAARAGEAGKGFAVVAQEVRELAQRSANAAKEIKTLINTSAGQVKEGVNLVGRTGDALHKIAQQVMEINGLIRQISASASEQAIGLKEINSAMNQMDQVTQQNAAMVEETTASSVALAEEAQSLRTLVARFRTARAIQENTSALRATAQQMRAPAAPRRAAPPVAAPARKAIPQMQGANALAQDDWEEF</sequence>
<dbReference type="InterPro" id="IPR051310">
    <property type="entry name" value="MCP_chemotaxis"/>
</dbReference>
<evidence type="ECO:0000256" key="4">
    <source>
        <dbReference type="PROSITE-ProRule" id="PRU00284"/>
    </source>
</evidence>
<dbReference type="CDD" id="cd11386">
    <property type="entry name" value="MCP_signal"/>
    <property type="match status" value="1"/>
</dbReference>
<dbReference type="Proteomes" id="UP000186228">
    <property type="component" value="Unassembled WGS sequence"/>
</dbReference>
<accession>A0A1C3VVE6</accession>
<reference evidence="11" key="1">
    <citation type="submission" date="2016-08" db="EMBL/GenBank/DDBJ databases">
        <authorList>
            <person name="Varghese N."/>
            <person name="Submissions Spin"/>
        </authorList>
    </citation>
    <scope>NUCLEOTIDE SEQUENCE [LARGE SCALE GENOMIC DNA]</scope>
    <source>
        <strain evidence="11">CCBAU 57015</strain>
    </source>
</reference>
<dbReference type="STRING" id="52131.GA0061100_108204"/>
<feature type="domain" description="HAMP" evidence="9">
    <location>
        <begin position="343"/>
        <end position="396"/>
    </location>
</feature>
<dbReference type="PROSITE" id="PS50885">
    <property type="entry name" value="HAMP"/>
    <property type="match status" value="2"/>
</dbReference>
<keyword evidence="5" id="KW-0175">Coiled coil</keyword>
<dbReference type="GO" id="GO:0016020">
    <property type="term" value="C:membrane"/>
    <property type="evidence" value="ECO:0007669"/>
    <property type="project" value="UniProtKB-SubCell"/>
</dbReference>
<protein>
    <submittedName>
        <fullName evidence="10">Methyl-accepting chemotaxis protein</fullName>
    </submittedName>
</protein>
<dbReference type="InterPro" id="IPR003660">
    <property type="entry name" value="HAMP_dom"/>
</dbReference>
<keyword evidence="7" id="KW-0812">Transmembrane</keyword>
<evidence type="ECO:0000259" key="9">
    <source>
        <dbReference type="PROSITE" id="PS50885"/>
    </source>
</evidence>
<dbReference type="PANTHER" id="PTHR43531">
    <property type="entry name" value="PROTEIN ICFG"/>
    <property type="match status" value="1"/>
</dbReference>
<dbReference type="SMART" id="SM00283">
    <property type="entry name" value="MA"/>
    <property type="match status" value="1"/>
</dbReference>
<dbReference type="OrthoDB" id="3378718at2"/>
<name>A0A1C3VVE6_9HYPH</name>
<keyword evidence="7" id="KW-0472">Membrane</keyword>
<dbReference type="Pfam" id="PF00015">
    <property type="entry name" value="MCPsignal"/>
    <property type="match status" value="1"/>
</dbReference>
<proteinExistence type="inferred from homology"/>
<evidence type="ECO:0000256" key="7">
    <source>
        <dbReference type="SAM" id="Phobius"/>
    </source>
</evidence>
<dbReference type="GO" id="GO:0006935">
    <property type="term" value="P:chemotaxis"/>
    <property type="evidence" value="ECO:0007669"/>
    <property type="project" value="UniProtKB-KW"/>
</dbReference>
<evidence type="ECO:0000313" key="10">
    <source>
        <dbReference type="EMBL" id="SCB31762.1"/>
    </source>
</evidence>
<dbReference type="SUPFAM" id="SSF58104">
    <property type="entry name" value="Methyl-accepting chemotaxis protein (MCP) signaling domain"/>
    <property type="match status" value="1"/>
</dbReference>
<evidence type="ECO:0000256" key="2">
    <source>
        <dbReference type="ARBA" id="ARBA00022500"/>
    </source>
</evidence>
<dbReference type="GO" id="GO:0004888">
    <property type="term" value="F:transmembrane signaling receptor activity"/>
    <property type="evidence" value="ECO:0007669"/>
    <property type="project" value="InterPro"/>
</dbReference>
<dbReference type="Gene3D" id="1.10.287.950">
    <property type="entry name" value="Methyl-accepting chemotaxis protein"/>
    <property type="match status" value="1"/>
</dbReference>
<feature type="domain" description="HAMP" evidence="9">
    <location>
        <begin position="433"/>
        <end position="476"/>
    </location>
</feature>